<evidence type="ECO:0000256" key="2">
    <source>
        <dbReference type="ARBA" id="ARBA00007131"/>
    </source>
</evidence>
<dbReference type="InterPro" id="IPR033248">
    <property type="entry name" value="Transketolase_C"/>
</dbReference>
<dbReference type="SUPFAM" id="SSF52922">
    <property type="entry name" value="TK C-terminal domain-like"/>
    <property type="match status" value="1"/>
</dbReference>
<proteinExistence type="inferred from homology"/>
<dbReference type="Pfam" id="PF02779">
    <property type="entry name" value="Transket_pyr"/>
    <property type="match status" value="1"/>
</dbReference>
<protein>
    <submittedName>
        <fullName evidence="5">Transketolase</fullName>
    </submittedName>
</protein>
<dbReference type="FunFam" id="3.40.50.970:FF:000129">
    <property type="entry name" value="Transketolase"/>
    <property type="match status" value="1"/>
</dbReference>
<feature type="domain" description="Transketolase-like pyrimidine-binding" evidence="4">
    <location>
        <begin position="20"/>
        <end position="185"/>
    </location>
</feature>
<evidence type="ECO:0000259" key="4">
    <source>
        <dbReference type="SMART" id="SM00861"/>
    </source>
</evidence>
<dbReference type="SUPFAM" id="SSF52518">
    <property type="entry name" value="Thiamin diphosphate-binding fold (THDP-binding)"/>
    <property type="match status" value="1"/>
</dbReference>
<dbReference type="AlphaFoldDB" id="A0A1G2UI79"/>
<dbReference type="Gene3D" id="3.40.50.920">
    <property type="match status" value="1"/>
</dbReference>
<dbReference type="CDD" id="cd07033">
    <property type="entry name" value="TPP_PYR_DXS_TK_like"/>
    <property type="match status" value="1"/>
</dbReference>
<dbReference type="InterPro" id="IPR005475">
    <property type="entry name" value="Transketolase-like_Pyr-bd"/>
</dbReference>
<comment type="caution">
    <text evidence="5">The sequence shown here is derived from an EMBL/GenBank/DDBJ whole genome shotgun (WGS) entry which is preliminary data.</text>
</comment>
<dbReference type="InterPro" id="IPR051157">
    <property type="entry name" value="PDH/Transketolase"/>
</dbReference>
<organism evidence="5 6">
    <name type="scientific">Candidatus Zambryskibacteria bacterium RIFCSPLOWO2_02_FULL_39_14</name>
    <dbReference type="NCBI Taxonomy" id="1802769"/>
    <lineage>
        <taxon>Bacteria</taxon>
        <taxon>Candidatus Zambryskiibacteriota</taxon>
    </lineage>
</organism>
<evidence type="ECO:0000256" key="3">
    <source>
        <dbReference type="ARBA" id="ARBA00023052"/>
    </source>
</evidence>
<evidence type="ECO:0000256" key="1">
    <source>
        <dbReference type="ARBA" id="ARBA00001964"/>
    </source>
</evidence>
<keyword evidence="3" id="KW-0786">Thiamine pyrophosphate</keyword>
<dbReference type="InterPro" id="IPR029061">
    <property type="entry name" value="THDP-binding"/>
</dbReference>
<name>A0A1G2UI79_9BACT</name>
<dbReference type="SMART" id="SM00861">
    <property type="entry name" value="Transket_pyr"/>
    <property type="match status" value="1"/>
</dbReference>
<gene>
    <name evidence="5" type="ORF">A3I86_01735</name>
</gene>
<dbReference type="InterPro" id="IPR009014">
    <property type="entry name" value="Transketo_C/PFOR_II"/>
</dbReference>
<sequence>MLNAKLKLNTKIFDKNIEQIPIRQGFGEGLLEAGTKNIKVIGLCADLTESTKMNLFSEEFPNRFIQMGVAEQNMASVASGLAAMGKIPFISSYAMFSPGRNWEQIRTTICYNDRPVKIAGSHAGISVGPDGGTHQAIEDIAITRVIPRMIVISPCDSIEAKKATEASVDTGTPVYIRLAREKTPVMTTEATPFEIGKAQIYWQSVKPQVGIIATGALLYKALEAAKKLKEDGIDVDVMNLSTIKPLDEKALIALAKETGRIVTVEEHQIYGGMGSAVAECLAKNYPVPIEFIGVDDQFGQSGTPEELIEHYGMGTKSIIKAVNKILKR</sequence>
<evidence type="ECO:0000313" key="6">
    <source>
        <dbReference type="Proteomes" id="UP000177096"/>
    </source>
</evidence>
<dbReference type="PANTHER" id="PTHR43825">
    <property type="entry name" value="PYRUVATE DEHYDROGENASE E1 COMPONENT"/>
    <property type="match status" value="1"/>
</dbReference>
<accession>A0A1G2UI79</accession>
<dbReference type="PANTHER" id="PTHR43825:SF1">
    <property type="entry name" value="TRANSKETOLASE-LIKE PYRIMIDINE-BINDING DOMAIN-CONTAINING PROTEIN"/>
    <property type="match status" value="1"/>
</dbReference>
<reference evidence="5 6" key="1">
    <citation type="journal article" date="2016" name="Nat. Commun.">
        <title>Thousands of microbial genomes shed light on interconnected biogeochemical processes in an aquifer system.</title>
        <authorList>
            <person name="Anantharaman K."/>
            <person name="Brown C.T."/>
            <person name="Hug L.A."/>
            <person name="Sharon I."/>
            <person name="Castelle C.J."/>
            <person name="Probst A.J."/>
            <person name="Thomas B.C."/>
            <person name="Singh A."/>
            <person name="Wilkins M.J."/>
            <person name="Karaoz U."/>
            <person name="Brodie E.L."/>
            <person name="Williams K.H."/>
            <person name="Hubbard S.S."/>
            <person name="Banfield J.F."/>
        </authorList>
    </citation>
    <scope>NUCLEOTIDE SEQUENCE [LARGE SCALE GENOMIC DNA]</scope>
</reference>
<comment type="cofactor">
    <cofactor evidence="1">
        <name>thiamine diphosphate</name>
        <dbReference type="ChEBI" id="CHEBI:58937"/>
    </cofactor>
</comment>
<dbReference type="Proteomes" id="UP000177096">
    <property type="component" value="Unassembled WGS sequence"/>
</dbReference>
<dbReference type="Gene3D" id="3.40.50.970">
    <property type="match status" value="1"/>
</dbReference>
<comment type="similarity">
    <text evidence="2">Belongs to the transketolase family.</text>
</comment>
<dbReference type="Pfam" id="PF02780">
    <property type="entry name" value="Transketolase_C"/>
    <property type="match status" value="1"/>
</dbReference>
<evidence type="ECO:0000313" key="5">
    <source>
        <dbReference type="EMBL" id="OHB09149.1"/>
    </source>
</evidence>
<dbReference type="EMBL" id="MHWM01000009">
    <property type="protein sequence ID" value="OHB09149.1"/>
    <property type="molecule type" value="Genomic_DNA"/>
</dbReference>